<dbReference type="EMBL" id="SOMN01000020">
    <property type="protein sequence ID" value="TFE25230.1"/>
    <property type="molecule type" value="Genomic_DNA"/>
</dbReference>
<proteinExistence type="predicted"/>
<sequence>MKIVNSHLHFPKAKLAAPNGYGYIHVAAELERPAGPFPRSTDLKRSVIRQCKAIADRLQKLPHVRNVHVFEAVLIAPGRGKLLNKRKGQVHLAKFDAVVLIETDSLQTAQASAGKFTVSRIDTTLV</sequence>
<name>A0A4Y8M0H0_9BACL</name>
<dbReference type="RefSeq" id="WP_135152885.1">
    <property type="nucleotide sequence ID" value="NZ_SOMN01000020.1"/>
</dbReference>
<evidence type="ECO:0000313" key="1">
    <source>
        <dbReference type="EMBL" id="TFE25230.1"/>
    </source>
</evidence>
<dbReference type="AlphaFoldDB" id="A0A4Y8M0H0"/>
<protein>
    <submittedName>
        <fullName evidence="1">Uncharacterized protein</fullName>
    </submittedName>
</protein>
<keyword evidence="2" id="KW-1185">Reference proteome</keyword>
<accession>A0A4Y8M0H0</accession>
<comment type="caution">
    <text evidence="1">The sequence shown here is derived from an EMBL/GenBank/DDBJ whole genome shotgun (WGS) entry which is preliminary data.</text>
</comment>
<reference evidence="1 2" key="1">
    <citation type="submission" date="2019-03" db="EMBL/GenBank/DDBJ databases">
        <title>Cohnella endophytica sp. nov., a novel endophytic bacterium isolated from bark of Sonneratia apetala.</title>
        <authorList>
            <person name="Tuo L."/>
        </authorList>
    </citation>
    <scope>NUCLEOTIDE SEQUENCE [LARGE SCALE GENOMIC DNA]</scope>
    <source>
        <strain evidence="1 2">CCTCC AB 208254</strain>
    </source>
</reference>
<organism evidence="1 2">
    <name type="scientific">Cohnella luojiensis</name>
    <dbReference type="NCBI Taxonomy" id="652876"/>
    <lineage>
        <taxon>Bacteria</taxon>
        <taxon>Bacillati</taxon>
        <taxon>Bacillota</taxon>
        <taxon>Bacilli</taxon>
        <taxon>Bacillales</taxon>
        <taxon>Paenibacillaceae</taxon>
        <taxon>Cohnella</taxon>
    </lineage>
</organism>
<gene>
    <name evidence="1" type="ORF">E2980_14365</name>
</gene>
<evidence type="ECO:0000313" key="2">
    <source>
        <dbReference type="Proteomes" id="UP000297900"/>
    </source>
</evidence>
<dbReference type="Proteomes" id="UP000297900">
    <property type="component" value="Unassembled WGS sequence"/>
</dbReference>